<name>A0A1W2H8M4_9BACT</name>
<evidence type="ECO:0000313" key="3">
    <source>
        <dbReference type="Proteomes" id="UP000192333"/>
    </source>
</evidence>
<proteinExistence type="predicted"/>
<dbReference type="EMBL" id="LT838813">
    <property type="protein sequence ID" value="SMD45219.1"/>
    <property type="molecule type" value="Genomic_DNA"/>
</dbReference>
<dbReference type="RefSeq" id="WP_084121961.1">
    <property type="nucleotide sequence ID" value="NZ_LT838813.1"/>
</dbReference>
<evidence type="ECO:0000259" key="1">
    <source>
        <dbReference type="Pfam" id="PF13590"/>
    </source>
</evidence>
<dbReference type="Proteomes" id="UP000192333">
    <property type="component" value="Chromosome I"/>
</dbReference>
<dbReference type="Pfam" id="PF13590">
    <property type="entry name" value="DUF4136"/>
    <property type="match status" value="1"/>
</dbReference>
<dbReference type="PROSITE" id="PS51257">
    <property type="entry name" value="PROKAR_LIPOPROTEIN"/>
    <property type="match status" value="1"/>
</dbReference>
<dbReference type="AlphaFoldDB" id="A0A1W2H8M4"/>
<dbReference type="STRING" id="758820.SAMN00777080_3864"/>
<feature type="domain" description="DUF4136" evidence="1">
    <location>
        <begin position="35"/>
        <end position="208"/>
    </location>
</feature>
<dbReference type="Gene3D" id="3.30.160.670">
    <property type="match status" value="1"/>
</dbReference>
<reference evidence="3" key="1">
    <citation type="submission" date="2017-04" db="EMBL/GenBank/DDBJ databases">
        <authorList>
            <person name="Varghese N."/>
            <person name="Submissions S."/>
        </authorList>
    </citation>
    <scope>NUCLEOTIDE SEQUENCE [LARGE SCALE GENOMIC DNA]</scope>
    <source>
        <strain evidence="3">DSM 16537</strain>
    </source>
</reference>
<keyword evidence="3" id="KW-1185">Reference proteome</keyword>
<sequence length="212" mass="23701">MRINIPIIWLLFIVLIVGSCIPSGPDDVTKLDFIYSNHNPEYDFGQGETFALPQNIVILRDVPPVPGQMPPTVDFVVSQNILDAISFNMTSRGFRQVSQFNDPDYIILPTLSESGTLSFNYDWWFWDWWVPNLGYGLSVQYPNFNPARITSVNTGTILLQMLDMKNAVPNQPLTVNWIAALNGALTGSQSNNASRAVSGINQAFTQSPFLKK</sequence>
<accession>A0A1W2H8M4</accession>
<evidence type="ECO:0000313" key="2">
    <source>
        <dbReference type="EMBL" id="SMD45219.1"/>
    </source>
</evidence>
<protein>
    <recommendedName>
        <fullName evidence="1">DUF4136 domain-containing protein</fullName>
    </recommendedName>
</protein>
<dbReference type="InterPro" id="IPR025411">
    <property type="entry name" value="DUF4136"/>
</dbReference>
<dbReference type="OrthoDB" id="677831at2"/>
<gene>
    <name evidence="2" type="ORF">SAMN00777080_3864</name>
</gene>
<organism evidence="2 3">
    <name type="scientific">Aquiflexum balticum DSM 16537</name>
    <dbReference type="NCBI Taxonomy" id="758820"/>
    <lineage>
        <taxon>Bacteria</taxon>
        <taxon>Pseudomonadati</taxon>
        <taxon>Bacteroidota</taxon>
        <taxon>Cytophagia</taxon>
        <taxon>Cytophagales</taxon>
        <taxon>Cyclobacteriaceae</taxon>
        <taxon>Aquiflexum</taxon>
    </lineage>
</organism>